<feature type="transmembrane region" description="Helical" evidence="1">
    <location>
        <begin position="180"/>
        <end position="204"/>
    </location>
</feature>
<keyword evidence="1" id="KW-0472">Membrane</keyword>
<sequence length="278" mass="32970">MFNLTFEQSEKVTDYVVKSLIQSLNGQKKFTTWHILRKFFASLFFVVGAIVMAAPILMDPKTFNIFTIFSYVYLFLILFAVVLSFIVYIVLSFTKNIAFDYIFSLGLLCFYVYIIFFIAAAYIVFYLFFIGKINWLLVTFYGFVFILAIIQTAISYLSFRETFGICTNKFDVKLKKFDKFIAKYGSIIVSLIFIFKGIKCVFFNHNMLSRSFKLLIAMIVFVPIMIFAIVYLCGFYMPFKVFIVHYYLLKYKKEYQKKILDEYQVDFFNLEKHNKKYN</sequence>
<feature type="transmembrane region" description="Helical" evidence="1">
    <location>
        <begin position="70"/>
        <end position="91"/>
    </location>
</feature>
<evidence type="ECO:0000256" key="1">
    <source>
        <dbReference type="SAM" id="Phobius"/>
    </source>
</evidence>
<feature type="transmembrane region" description="Helical" evidence="1">
    <location>
        <begin position="135"/>
        <end position="159"/>
    </location>
</feature>
<keyword evidence="1" id="KW-0812">Transmembrane</keyword>
<keyword evidence="3" id="KW-1185">Reference proteome</keyword>
<protein>
    <submittedName>
        <fullName evidence="2">Uncharacterized protein</fullName>
    </submittedName>
</protein>
<evidence type="ECO:0000313" key="2">
    <source>
        <dbReference type="EMBL" id="UQS84303.1"/>
    </source>
</evidence>
<name>A0ABY4PES3_9LACO</name>
<gene>
    <name evidence="2" type="ORF">MOO47_03905</name>
</gene>
<feature type="transmembrane region" description="Helical" evidence="1">
    <location>
        <begin position="103"/>
        <end position="129"/>
    </location>
</feature>
<reference evidence="2 3" key="1">
    <citation type="journal article" date="2022" name="Int. J. Syst. Evol. Microbiol.">
        <title>Apilactobacillus apisilvae sp. nov., Nicolia spurrieriana gen. nov. sp. nov., Bombilactobacillus folatiphilus sp. nov. and Bombilactobacillus thymidiniphilus sp. nov., four new lactic acid bacterial isolates from stingless bees Tetragonula carbonaria and Austroplebeia australis.</title>
        <authorList>
            <person name="Oliphant S.A."/>
            <person name="Watson-Haigh N.S."/>
            <person name="Sumby K.M."/>
            <person name="Gardner J."/>
            <person name="Groom S."/>
            <person name="Jiranek V."/>
        </authorList>
    </citation>
    <scope>NUCLEOTIDE SEQUENCE [LARGE SCALE GENOMIC DNA]</scope>
    <source>
        <strain evidence="2 3">SG4_A1</strain>
    </source>
</reference>
<dbReference type="EMBL" id="CP093365">
    <property type="protein sequence ID" value="UQS84303.1"/>
    <property type="molecule type" value="Genomic_DNA"/>
</dbReference>
<feature type="transmembrane region" description="Helical" evidence="1">
    <location>
        <begin position="216"/>
        <end position="249"/>
    </location>
</feature>
<organism evidence="2 3">
    <name type="scientific">Bombilactobacillus thymidiniphilus</name>
    <dbReference type="NCBI Taxonomy" id="2923363"/>
    <lineage>
        <taxon>Bacteria</taxon>
        <taxon>Bacillati</taxon>
        <taxon>Bacillota</taxon>
        <taxon>Bacilli</taxon>
        <taxon>Lactobacillales</taxon>
        <taxon>Lactobacillaceae</taxon>
        <taxon>Bombilactobacillus</taxon>
    </lineage>
</organism>
<keyword evidence="1" id="KW-1133">Transmembrane helix</keyword>
<evidence type="ECO:0000313" key="3">
    <source>
        <dbReference type="Proteomes" id="UP000831947"/>
    </source>
</evidence>
<dbReference type="RefSeq" id="WP_249513487.1">
    <property type="nucleotide sequence ID" value="NZ_CP093365.1"/>
</dbReference>
<accession>A0ABY4PES3</accession>
<feature type="transmembrane region" description="Helical" evidence="1">
    <location>
        <begin position="39"/>
        <end position="58"/>
    </location>
</feature>
<dbReference type="Proteomes" id="UP000831947">
    <property type="component" value="Chromosome"/>
</dbReference>
<proteinExistence type="predicted"/>